<protein>
    <submittedName>
        <fullName evidence="1">Uncharacterized protein</fullName>
    </submittedName>
</protein>
<gene>
    <name evidence="1" type="ORF">ANANG_G00100310</name>
</gene>
<name>A0A9D3S385_ANGAN</name>
<keyword evidence="2" id="KW-1185">Reference proteome</keyword>
<comment type="caution">
    <text evidence="1">The sequence shown here is derived from an EMBL/GenBank/DDBJ whole genome shotgun (WGS) entry which is preliminary data.</text>
</comment>
<accession>A0A9D3S385</accession>
<evidence type="ECO:0000313" key="2">
    <source>
        <dbReference type="Proteomes" id="UP001044222"/>
    </source>
</evidence>
<dbReference type="AlphaFoldDB" id="A0A9D3S385"/>
<dbReference type="EMBL" id="JAFIRN010000005">
    <property type="protein sequence ID" value="KAG5848607.1"/>
    <property type="molecule type" value="Genomic_DNA"/>
</dbReference>
<organism evidence="1 2">
    <name type="scientific">Anguilla anguilla</name>
    <name type="common">European freshwater eel</name>
    <name type="synonym">Muraena anguilla</name>
    <dbReference type="NCBI Taxonomy" id="7936"/>
    <lineage>
        <taxon>Eukaryota</taxon>
        <taxon>Metazoa</taxon>
        <taxon>Chordata</taxon>
        <taxon>Craniata</taxon>
        <taxon>Vertebrata</taxon>
        <taxon>Euteleostomi</taxon>
        <taxon>Actinopterygii</taxon>
        <taxon>Neopterygii</taxon>
        <taxon>Teleostei</taxon>
        <taxon>Anguilliformes</taxon>
        <taxon>Anguillidae</taxon>
        <taxon>Anguilla</taxon>
    </lineage>
</organism>
<proteinExistence type="predicted"/>
<evidence type="ECO:0000313" key="1">
    <source>
        <dbReference type="EMBL" id="KAG5848607.1"/>
    </source>
</evidence>
<sequence length="155" mass="17262">MCAQYVDNSSVLLASPGTQLFSEDNMKNGACFCSLPDLLFLTNASCSYRCLLHETHGTAESNVHEDRKMHSTRIYACREPDAVGIIIEEISVLTDLGNPARACCLLLGVTYALNLQYPSKLYKAFEVFQRLFVGLDTLRPKPTSKFVSFKNKLLS</sequence>
<reference evidence="1" key="1">
    <citation type="submission" date="2021-01" db="EMBL/GenBank/DDBJ databases">
        <title>A chromosome-scale assembly of European eel, Anguilla anguilla.</title>
        <authorList>
            <person name="Henkel C."/>
            <person name="Jong-Raadsen S.A."/>
            <person name="Dufour S."/>
            <person name="Weltzien F.-A."/>
            <person name="Palstra A.P."/>
            <person name="Pelster B."/>
            <person name="Spaink H.P."/>
            <person name="Van Den Thillart G.E."/>
            <person name="Jansen H."/>
            <person name="Zahm M."/>
            <person name="Klopp C."/>
            <person name="Cedric C."/>
            <person name="Louis A."/>
            <person name="Berthelot C."/>
            <person name="Parey E."/>
            <person name="Roest Crollius H."/>
            <person name="Montfort J."/>
            <person name="Robinson-Rechavi M."/>
            <person name="Bucao C."/>
            <person name="Bouchez O."/>
            <person name="Gislard M."/>
            <person name="Lluch J."/>
            <person name="Milhes M."/>
            <person name="Lampietro C."/>
            <person name="Lopez Roques C."/>
            <person name="Donnadieu C."/>
            <person name="Braasch I."/>
            <person name="Desvignes T."/>
            <person name="Postlethwait J."/>
            <person name="Bobe J."/>
            <person name="Guiguen Y."/>
            <person name="Dirks R."/>
        </authorList>
    </citation>
    <scope>NUCLEOTIDE SEQUENCE</scope>
    <source>
        <strain evidence="1">Tag_6206</strain>
        <tissue evidence="1">Liver</tissue>
    </source>
</reference>
<dbReference type="Proteomes" id="UP001044222">
    <property type="component" value="Unassembled WGS sequence"/>
</dbReference>